<keyword evidence="1" id="KW-0863">Zinc-finger</keyword>
<dbReference type="SMART" id="SM00356">
    <property type="entry name" value="ZnF_C3H1"/>
    <property type="match status" value="2"/>
</dbReference>
<organism evidence="3 4">
    <name type="scientific">Saponaria officinalis</name>
    <name type="common">Common soapwort</name>
    <name type="synonym">Lychnis saponaria</name>
    <dbReference type="NCBI Taxonomy" id="3572"/>
    <lineage>
        <taxon>Eukaryota</taxon>
        <taxon>Viridiplantae</taxon>
        <taxon>Streptophyta</taxon>
        <taxon>Embryophyta</taxon>
        <taxon>Tracheophyta</taxon>
        <taxon>Spermatophyta</taxon>
        <taxon>Magnoliopsida</taxon>
        <taxon>eudicotyledons</taxon>
        <taxon>Gunneridae</taxon>
        <taxon>Pentapetalae</taxon>
        <taxon>Caryophyllales</taxon>
        <taxon>Caryophyllaceae</taxon>
        <taxon>Caryophylleae</taxon>
        <taxon>Saponaria</taxon>
    </lineage>
</organism>
<keyword evidence="1" id="KW-0862">Zinc</keyword>
<feature type="zinc finger region" description="C3H1-type" evidence="1">
    <location>
        <begin position="6"/>
        <end position="35"/>
    </location>
</feature>
<protein>
    <recommendedName>
        <fullName evidence="2">C3H1-type domain-containing protein</fullName>
    </recommendedName>
</protein>
<reference evidence="3" key="1">
    <citation type="submission" date="2024-03" db="EMBL/GenBank/DDBJ databases">
        <title>WGS assembly of Saponaria officinalis var. Norfolk2.</title>
        <authorList>
            <person name="Jenkins J."/>
            <person name="Shu S."/>
            <person name="Grimwood J."/>
            <person name="Barry K."/>
            <person name="Goodstein D."/>
            <person name="Schmutz J."/>
            <person name="Leebens-Mack J."/>
            <person name="Osbourn A."/>
        </authorList>
    </citation>
    <scope>NUCLEOTIDE SEQUENCE [LARGE SCALE GENOMIC DNA]</scope>
    <source>
        <strain evidence="3">JIC</strain>
    </source>
</reference>
<feature type="domain" description="C3H1-type" evidence="2">
    <location>
        <begin position="37"/>
        <end position="63"/>
    </location>
</feature>
<dbReference type="EMBL" id="JBDFQZ010000014">
    <property type="protein sequence ID" value="KAK9665619.1"/>
    <property type="molecule type" value="Genomic_DNA"/>
</dbReference>
<name>A0AAW1GX61_SAPOF</name>
<dbReference type="PROSITE" id="PS50103">
    <property type="entry name" value="ZF_C3H1"/>
    <property type="match status" value="2"/>
</dbReference>
<dbReference type="GO" id="GO:0008270">
    <property type="term" value="F:zinc ion binding"/>
    <property type="evidence" value="ECO:0007669"/>
    <property type="project" value="UniProtKB-KW"/>
</dbReference>
<accession>A0AAW1GX61</accession>
<proteinExistence type="predicted"/>
<feature type="domain" description="C3H1-type" evidence="2">
    <location>
        <begin position="6"/>
        <end position="35"/>
    </location>
</feature>
<gene>
    <name evidence="3" type="ORF">RND81_14G124100</name>
</gene>
<dbReference type="Proteomes" id="UP001443914">
    <property type="component" value="Unassembled WGS sequence"/>
</dbReference>
<evidence type="ECO:0000256" key="1">
    <source>
        <dbReference type="PROSITE-ProRule" id="PRU00723"/>
    </source>
</evidence>
<feature type="zinc finger region" description="C3H1-type" evidence="1">
    <location>
        <begin position="37"/>
        <end position="63"/>
    </location>
</feature>
<evidence type="ECO:0000313" key="3">
    <source>
        <dbReference type="EMBL" id="KAK9665619.1"/>
    </source>
</evidence>
<dbReference type="Pfam" id="PF15663">
    <property type="entry name" value="zf-CCCH_3"/>
    <property type="match status" value="1"/>
</dbReference>
<dbReference type="AlphaFoldDB" id="A0AAW1GX61"/>
<dbReference type="InterPro" id="IPR000571">
    <property type="entry name" value="Znf_CCCH"/>
</dbReference>
<sequence>MDEEFMKRCTDCVYFFASPFTCKKGVKCEYRHSDTARLNPRDCWYWLSGTCSNLSCRFRHPPLDVHNEVSTEAAAPLPNHSTVPATKTTVRCSFANSDTRVSLIFSH</sequence>
<evidence type="ECO:0000313" key="4">
    <source>
        <dbReference type="Proteomes" id="UP001443914"/>
    </source>
</evidence>
<dbReference type="PANTHER" id="PTHR15725:SF0">
    <property type="entry name" value="ZINC FINGER CCCH DOMAIN-CONTAINING PROTEIN 32-LIKE"/>
    <property type="match status" value="1"/>
</dbReference>
<keyword evidence="4" id="KW-1185">Reference proteome</keyword>
<dbReference type="Gene3D" id="4.10.1000.10">
    <property type="entry name" value="Zinc finger, CCCH-type"/>
    <property type="match status" value="1"/>
</dbReference>
<keyword evidence="1" id="KW-0479">Metal-binding</keyword>
<dbReference type="GO" id="GO:0003729">
    <property type="term" value="F:mRNA binding"/>
    <property type="evidence" value="ECO:0007669"/>
    <property type="project" value="TreeGrafter"/>
</dbReference>
<evidence type="ECO:0000259" key="2">
    <source>
        <dbReference type="PROSITE" id="PS50103"/>
    </source>
</evidence>
<dbReference type="InterPro" id="IPR041686">
    <property type="entry name" value="Znf-CCCH_3"/>
</dbReference>
<dbReference type="PANTHER" id="PTHR15725">
    <property type="entry name" value="ZN-FINGER, C-X8-C-X5-C-X3-H TYPE-CONTAINING"/>
    <property type="match status" value="1"/>
</dbReference>
<comment type="caution">
    <text evidence="3">The sequence shown here is derived from an EMBL/GenBank/DDBJ whole genome shotgun (WGS) entry which is preliminary data.</text>
</comment>